<proteinExistence type="predicted"/>
<accession>A0A2A3YMR8</accession>
<dbReference type="PANTHER" id="PTHR45947">
    <property type="entry name" value="SULFOQUINOVOSYL TRANSFERASE SQD2"/>
    <property type="match status" value="1"/>
</dbReference>
<feature type="domain" description="Glycosyl transferase family 1" evidence="3">
    <location>
        <begin position="223"/>
        <end position="382"/>
    </location>
</feature>
<dbReference type="InterPro" id="IPR050194">
    <property type="entry name" value="Glycosyltransferase_grp1"/>
</dbReference>
<reference evidence="4 5" key="1">
    <citation type="journal article" date="2017" name="Elife">
        <title>Extensive horizontal gene transfer in cheese-associated bacteria.</title>
        <authorList>
            <person name="Bonham K.S."/>
            <person name="Wolfe B.E."/>
            <person name="Dutton R.J."/>
        </authorList>
    </citation>
    <scope>NUCLEOTIDE SEQUENCE [LARGE SCALE GENOMIC DNA]</scope>
    <source>
        <strain evidence="4 5">341_9</strain>
    </source>
</reference>
<comment type="caution">
    <text evidence="4">The sequence shown here is derived from an EMBL/GenBank/DDBJ whole genome shotgun (WGS) entry which is preliminary data.</text>
</comment>
<feature type="region of interest" description="Disordered" evidence="2">
    <location>
        <begin position="405"/>
        <end position="454"/>
    </location>
</feature>
<organism evidence="4 5">
    <name type="scientific">Brachybacterium alimentarium</name>
    <dbReference type="NCBI Taxonomy" id="47845"/>
    <lineage>
        <taxon>Bacteria</taxon>
        <taxon>Bacillati</taxon>
        <taxon>Actinomycetota</taxon>
        <taxon>Actinomycetes</taxon>
        <taxon>Micrococcales</taxon>
        <taxon>Dermabacteraceae</taxon>
        <taxon>Brachybacterium</taxon>
    </lineage>
</organism>
<evidence type="ECO:0000259" key="3">
    <source>
        <dbReference type="Pfam" id="PF00534"/>
    </source>
</evidence>
<dbReference type="PANTHER" id="PTHR45947:SF14">
    <property type="entry name" value="SLL1723 PROTEIN"/>
    <property type="match status" value="1"/>
</dbReference>
<dbReference type="Pfam" id="PF00534">
    <property type="entry name" value="Glycos_transf_1"/>
    <property type="match status" value="1"/>
</dbReference>
<gene>
    <name evidence="4" type="ORF">CIK66_00330</name>
</gene>
<dbReference type="Gene3D" id="3.40.50.2000">
    <property type="entry name" value="Glycogen Phosphorylase B"/>
    <property type="match status" value="2"/>
</dbReference>
<dbReference type="AlphaFoldDB" id="A0A2A3YMR8"/>
<protein>
    <submittedName>
        <fullName evidence="4">Colanic acid biosynthesis glycosyltransferase WcaL</fullName>
    </submittedName>
</protein>
<evidence type="ECO:0000256" key="2">
    <source>
        <dbReference type="SAM" id="MobiDB-lite"/>
    </source>
</evidence>
<dbReference type="SUPFAM" id="SSF53756">
    <property type="entry name" value="UDP-Glycosyltransferase/glycogen phosphorylase"/>
    <property type="match status" value="1"/>
</dbReference>
<dbReference type="EMBL" id="NRGR01000001">
    <property type="protein sequence ID" value="PCC41052.1"/>
    <property type="molecule type" value="Genomic_DNA"/>
</dbReference>
<keyword evidence="5" id="KW-1185">Reference proteome</keyword>
<name>A0A2A3YMR8_9MICO</name>
<dbReference type="GO" id="GO:0016757">
    <property type="term" value="F:glycosyltransferase activity"/>
    <property type="evidence" value="ECO:0007669"/>
    <property type="project" value="InterPro"/>
</dbReference>
<evidence type="ECO:0000256" key="1">
    <source>
        <dbReference type="ARBA" id="ARBA00022679"/>
    </source>
</evidence>
<sequence length="454" mass="48892">MQSDQPRRIGYVLKMYPRFSETFIVSEILAREAAGEEIIIFSLRPPTDARFHPELARVQAPVIPVGRSSSPRRLWETWREGMADPAIASGLARSLEDLVAAEADEAEQAIAVAHLAREHGVTHLHAHFASMATTVARLAGRLSGLPYSFTAHAKDIFHRDVEDADLARKLRDAHHAVTISRYNLDHLRERFDHRDVQRLHLVRNGLELERFPYLPRPALRQVPRILAVGRLVEKKGFAHLIEAVAALREQGVSVTAEIVGDGPLHEELADQIARHGLGEAVHLLGPRTQEEVRLLLQEADLFAAPFVIAEDGNADGLPTVLLEAMASGIPCIAADVTAVGEVVRTGETGWLIRSGDIDELVAALRSAVGAGPDLRRLTDAARALIEAEYASAGQAARLRTLVDAPTDAPTDAPSGDAADGSDDARAVASTAPSSTDPTPAPVLAADAAVTTPRS</sequence>
<dbReference type="RefSeq" id="WP_096196195.1">
    <property type="nucleotide sequence ID" value="NZ_JBQQJY010000003.1"/>
</dbReference>
<dbReference type="OrthoDB" id="506201at2"/>
<evidence type="ECO:0000313" key="4">
    <source>
        <dbReference type="EMBL" id="PCC41052.1"/>
    </source>
</evidence>
<feature type="compositionally biased region" description="Low complexity" evidence="2">
    <location>
        <begin position="428"/>
        <end position="437"/>
    </location>
</feature>
<feature type="compositionally biased region" description="Low complexity" evidence="2">
    <location>
        <begin position="405"/>
        <end position="418"/>
    </location>
</feature>
<dbReference type="Proteomes" id="UP000218598">
    <property type="component" value="Unassembled WGS sequence"/>
</dbReference>
<dbReference type="InterPro" id="IPR001296">
    <property type="entry name" value="Glyco_trans_1"/>
</dbReference>
<keyword evidence="1 4" id="KW-0808">Transferase</keyword>
<evidence type="ECO:0000313" key="5">
    <source>
        <dbReference type="Proteomes" id="UP000218598"/>
    </source>
</evidence>